<evidence type="ECO:0000313" key="5">
    <source>
        <dbReference type="Proteomes" id="UP000178129"/>
    </source>
</evidence>
<protein>
    <recommendedName>
        <fullName evidence="6">Extracellular membrane protein CFEM domain-containing protein</fullName>
    </recommendedName>
</protein>
<feature type="signal peptide" evidence="3">
    <location>
        <begin position="1"/>
        <end position="17"/>
    </location>
</feature>
<gene>
    <name evidence="4" type="ORF">RCO7_01439</name>
</gene>
<feature type="compositionally biased region" description="Polar residues" evidence="1">
    <location>
        <begin position="316"/>
        <end position="325"/>
    </location>
</feature>
<feature type="region of interest" description="Disordered" evidence="1">
    <location>
        <begin position="292"/>
        <end position="352"/>
    </location>
</feature>
<comment type="caution">
    <text evidence="4">The sequence shown here is derived from an EMBL/GenBank/DDBJ whole genome shotgun (WGS) entry which is preliminary data.</text>
</comment>
<dbReference type="EMBL" id="FJUW01000004">
    <property type="protein sequence ID" value="CZS91098.1"/>
    <property type="molecule type" value="Genomic_DNA"/>
</dbReference>
<evidence type="ECO:0008006" key="6">
    <source>
        <dbReference type="Google" id="ProtNLM"/>
    </source>
</evidence>
<evidence type="ECO:0000256" key="1">
    <source>
        <dbReference type="SAM" id="MobiDB-lite"/>
    </source>
</evidence>
<feature type="compositionally biased region" description="Basic and acidic residues" evidence="1">
    <location>
        <begin position="297"/>
        <end position="310"/>
    </location>
</feature>
<keyword evidence="2" id="KW-0812">Transmembrane</keyword>
<evidence type="ECO:0000256" key="2">
    <source>
        <dbReference type="SAM" id="Phobius"/>
    </source>
</evidence>
<feature type="compositionally biased region" description="Low complexity" evidence="1">
    <location>
        <begin position="139"/>
        <end position="149"/>
    </location>
</feature>
<feature type="compositionally biased region" description="Low complexity" evidence="1">
    <location>
        <begin position="113"/>
        <end position="129"/>
    </location>
</feature>
<dbReference type="Proteomes" id="UP000178129">
    <property type="component" value="Unassembled WGS sequence"/>
</dbReference>
<feature type="compositionally biased region" description="Gly residues" evidence="1">
    <location>
        <begin position="342"/>
        <end position="352"/>
    </location>
</feature>
<keyword evidence="2" id="KW-0472">Membrane</keyword>
<proteinExistence type="predicted"/>
<feature type="compositionally biased region" description="Basic and acidic residues" evidence="1">
    <location>
        <begin position="89"/>
        <end position="100"/>
    </location>
</feature>
<accession>A0A1E1JZ14</accession>
<reference evidence="5" key="1">
    <citation type="submission" date="2016-03" db="EMBL/GenBank/DDBJ databases">
        <authorList>
            <person name="Ploux O."/>
        </authorList>
    </citation>
    <scope>NUCLEOTIDE SEQUENCE [LARGE SCALE GENOMIC DNA]</scope>
    <source>
        <strain evidence="5">UK7</strain>
    </source>
</reference>
<sequence length="352" mass="36927">MHSTILTLLASAVLVSATACPQHKLDERLARLPCASNKEAISECLSGPIDGRHLNQVRNCLVAGGCSTDDATAEVRWWSVSCATEKGEWEPQGDLKNRQDNDDDEETSNARRTTTSPSPAQATTTSDSTIESATSTVGTTPIPTLSTSSTTSALSVVTNSATDPLICSVTSTKSTTKCSISAGHTVTCLPTTITIATCAPGMICFPDRKGAKSCMLRKNEITTSGLVVAIAFGVGLSASLIAVIVTVILGRKKKRAMRQAHFLNVAAGKGEGGGEDGFARRQMVMSDAALPLIPNGGRDDRYTQQEHYDQGPRAQGESTPESTGANPEAGITPVPKLELHQGLGGLGQNPRY</sequence>
<feature type="region of interest" description="Disordered" evidence="1">
    <location>
        <begin position="89"/>
        <end position="149"/>
    </location>
</feature>
<evidence type="ECO:0000256" key="3">
    <source>
        <dbReference type="SAM" id="SignalP"/>
    </source>
</evidence>
<evidence type="ECO:0000313" key="4">
    <source>
        <dbReference type="EMBL" id="CZS91098.1"/>
    </source>
</evidence>
<keyword evidence="3" id="KW-0732">Signal</keyword>
<feature type="transmembrane region" description="Helical" evidence="2">
    <location>
        <begin position="226"/>
        <end position="249"/>
    </location>
</feature>
<keyword evidence="2" id="KW-1133">Transmembrane helix</keyword>
<dbReference type="AlphaFoldDB" id="A0A1E1JZ14"/>
<feature type="chain" id="PRO_5009445517" description="Extracellular membrane protein CFEM domain-containing protein" evidence="3">
    <location>
        <begin position="18"/>
        <end position="352"/>
    </location>
</feature>
<dbReference type="InParanoid" id="A0A1E1JZ14"/>
<keyword evidence="5" id="KW-1185">Reference proteome</keyword>
<name>A0A1E1JZ14_9HELO</name>
<organism evidence="4 5">
    <name type="scientific">Rhynchosporium graminicola</name>
    <dbReference type="NCBI Taxonomy" id="2792576"/>
    <lineage>
        <taxon>Eukaryota</taxon>
        <taxon>Fungi</taxon>
        <taxon>Dikarya</taxon>
        <taxon>Ascomycota</taxon>
        <taxon>Pezizomycotina</taxon>
        <taxon>Leotiomycetes</taxon>
        <taxon>Helotiales</taxon>
        <taxon>Ploettnerulaceae</taxon>
        <taxon>Rhynchosporium</taxon>
    </lineage>
</organism>